<organism evidence="2 3">
    <name type="scientific">Caldibacillus debilis</name>
    <dbReference type="NCBI Taxonomy" id="301148"/>
    <lineage>
        <taxon>Bacteria</taxon>
        <taxon>Bacillati</taxon>
        <taxon>Bacillota</taxon>
        <taxon>Bacilli</taxon>
        <taxon>Bacillales</taxon>
        <taxon>Bacillaceae</taxon>
        <taxon>Caldibacillus</taxon>
    </lineage>
</organism>
<dbReference type="Proteomes" id="UP000075683">
    <property type="component" value="Unassembled WGS sequence"/>
</dbReference>
<name>A0A150LBP3_9BACI</name>
<feature type="compositionally biased region" description="Basic residues" evidence="1">
    <location>
        <begin position="109"/>
        <end position="121"/>
    </location>
</feature>
<gene>
    <name evidence="2" type="ORF">B4135_3710</name>
</gene>
<proteinExistence type="predicted"/>
<comment type="caution">
    <text evidence="2">The sequence shown here is derived from an EMBL/GenBank/DDBJ whole genome shotgun (WGS) entry which is preliminary data.</text>
</comment>
<evidence type="ECO:0000313" key="2">
    <source>
        <dbReference type="EMBL" id="KYD09386.1"/>
    </source>
</evidence>
<evidence type="ECO:0000256" key="1">
    <source>
        <dbReference type="SAM" id="MobiDB-lite"/>
    </source>
</evidence>
<sequence length="121" mass="13555">MREIFVVREPKLLQQRAEPFVFLHPFLQLQSLQQITFSLSYHYTIKRTCRAPLPRKDGKKAVKSAGEGPGLKAGHGRGRAKGARAGGRAEGEPGGRPPAIAVRPEKFRGNFRKRKRPPMEV</sequence>
<evidence type="ECO:0000313" key="3">
    <source>
        <dbReference type="Proteomes" id="UP000075683"/>
    </source>
</evidence>
<dbReference type="AlphaFoldDB" id="A0A150LBP3"/>
<reference evidence="2 3" key="1">
    <citation type="submission" date="2016-01" db="EMBL/GenBank/DDBJ databases">
        <title>Draft Genome Sequences of Seven Thermophilic Sporeformers Isolated from Foods.</title>
        <authorList>
            <person name="Berendsen E.M."/>
            <person name="Wells-Bennik M.H."/>
            <person name="Krawcyk A.O."/>
            <person name="De Jong A."/>
            <person name="Holsappel S."/>
            <person name="Eijlander R.T."/>
            <person name="Kuipers O.P."/>
        </authorList>
    </citation>
    <scope>NUCLEOTIDE SEQUENCE [LARGE SCALE GENOMIC DNA]</scope>
    <source>
        <strain evidence="2 3">B4135</strain>
    </source>
</reference>
<dbReference type="EMBL" id="LQYT01000130">
    <property type="protein sequence ID" value="KYD09386.1"/>
    <property type="molecule type" value="Genomic_DNA"/>
</dbReference>
<feature type="region of interest" description="Disordered" evidence="1">
    <location>
        <begin position="54"/>
        <end position="121"/>
    </location>
</feature>
<protein>
    <submittedName>
        <fullName evidence="2">Uncharacterized protein</fullName>
    </submittedName>
</protein>
<accession>A0A150LBP3</accession>